<dbReference type="EMBL" id="KE123865">
    <property type="protein sequence ID" value="EWC86560.1"/>
    <property type="molecule type" value="Genomic_DNA"/>
</dbReference>
<evidence type="ECO:0000313" key="2">
    <source>
        <dbReference type="Proteomes" id="UP000030673"/>
    </source>
</evidence>
<reference evidence="1 2" key="1">
    <citation type="submission" date="2013-02" db="EMBL/GenBank/DDBJ databases">
        <title>The Genome Sequence of Plasmodium falciparum NF54.</title>
        <authorList>
            <consortium name="The Broad Institute Genome Sequencing Platform"/>
            <consortium name="The Broad Institute Genome Sequencing Center for Infectious Disease"/>
            <person name="Neafsey D."/>
            <person name="Cheeseman I."/>
            <person name="Volkman S."/>
            <person name="Adams J."/>
            <person name="Walker B."/>
            <person name="Young S.K."/>
            <person name="Zeng Q."/>
            <person name="Gargeya S."/>
            <person name="Fitzgerald M."/>
            <person name="Haas B."/>
            <person name="Abouelleil A."/>
            <person name="Alvarado L."/>
            <person name="Arachchi H.M."/>
            <person name="Berlin A.M."/>
            <person name="Chapman S.B."/>
            <person name="Dewar J."/>
            <person name="Goldberg J."/>
            <person name="Griggs A."/>
            <person name="Gujja S."/>
            <person name="Hansen M."/>
            <person name="Howarth C."/>
            <person name="Imamovic A."/>
            <person name="Larimer J."/>
            <person name="McCowan C."/>
            <person name="Murphy C."/>
            <person name="Neiman D."/>
            <person name="Pearson M."/>
            <person name="Priest M."/>
            <person name="Roberts A."/>
            <person name="Saif S."/>
            <person name="Shea T."/>
            <person name="Sisk P."/>
            <person name="Sykes S."/>
            <person name="Wortman J."/>
            <person name="Nusbaum C."/>
            <person name="Birren B."/>
        </authorList>
    </citation>
    <scope>NUCLEOTIDE SEQUENCE [LARGE SCALE GENOMIC DNA]</scope>
    <source>
        <strain evidence="1 2">NF54</strain>
    </source>
</reference>
<dbReference type="Proteomes" id="UP000030673">
    <property type="component" value="Unassembled WGS sequence"/>
</dbReference>
<organism evidence="1 2">
    <name type="scientific">Plasmodium falciparum (isolate NF54)</name>
    <dbReference type="NCBI Taxonomy" id="5843"/>
    <lineage>
        <taxon>Eukaryota</taxon>
        <taxon>Sar</taxon>
        <taxon>Alveolata</taxon>
        <taxon>Apicomplexa</taxon>
        <taxon>Aconoidasida</taxon>
        <taxon>Haemosporida</taxon>
        <taxon>Plasmodiidae</taxon>
        <taxon>Plasmodium</taxon>
        <taxon>Plasmodium (Laverania)</taxon>
    </lineage>
</organism>
<sequence>MDSLYEDDEDFNLSSKHHNNTEYLIKKRKKKKNFINIKTYISILLTYIDDESSSSHTSLASEHFTLNEIDE</sequence>
<protein>
    <submittedName>
        <fullName evidence="1">Uncharacterized protein</fullName>
    </submittedName>
</protein>
<accession>W7K0T0</accession>
<gene>
    <name evidence="1" type="ORF">PFNF54_04576</name>
</gene>
<name>W7K0T0_PLAFO</name>
<evidence type="ECO:0000313" key="1">
    <source>
        <dbReference type="EMBL" id="EWC86560.1"/>
    </source>
</evidence>
<dbReference type="AlphaFoldDB" id="W7K0T0"/>
<proteinExistence type="predicted"/>
<keyword evidence="2" id="KW-1185">Reference proteome</keyword>